<feature type="region of interest" description="Disordered" evidence="16">
    <location>
        <begin position="306"/>
        <end position="337"/>
    </location>
</feature>
<dbReference type="InterPro" id="IPR017375">
    <property type="entry name" value="PEX12"/>
</dbReference>
<keyword evidence="9" id="KW-0862">Zinc</keyword>
<evidence type="ECO:0000256" key="13">
    <source>
        <dbReference type="ARBA" id="ARBA00023140"/>
    </source>
</evidence>
<feature type="compositionally biased region" description="Gly residues" evidence="16">
    <location>
        <begin position="311"/>
        <end position="330"/>
    </location>
</feature>
<dbReference type="Pfam" id="PF04757">
    <property type="entry name" value="Pex2_Pex12"/>
    <property type="match status" value="1"/>
</dbReference>
<dbReference type="SUPFAM" id="SSF57850">
    <property type="entry name" value="RING/U-box"/>
    <property type="match status" value="1"/>
</dbReference>
<dbReference type="GO" id="GO:1990429">
    <property type="term" value="C:peroxisomal importomer complex"/>
    <property type="evidence" value="ECO:0007669"/>
    <property type="project" value="TreeGrafter"/>
</dbReference>
<dbReference type="GO" id="GO:0006513">
    <property type="term" value="P:protein monoubiquitination"/>
    <property type="evidence" value="ECO:0007669"/>
    <property type="project" value="TreeGrafter"/>
</dbReference>
<keyword evidence="6" id="KW-0812">Transmembrane</keyword>
<evidence type="ECO:0000256" key="2">
    <source>
        <dbReference type="ARBA" id="ARBA00004906"/>
    </source>
</evidence>
<dbReference type="GO" id="GO:0008270">
    <property type="term" value="F:zinc ion binding"/>
    <property type="evidence" value="ECO:0007669"/>
    <property type="project" value="UniProtKB-KW"/>
</dbReference>
<organism evidence="18 19">
    <name type="scientific">Pseudozyma flocculosa</name>
    <dbReference type="NCBI Taxonomy" id="84751"/>
    <lineage>
        <taxon>Eukaryota</taxon>
        <taxon>Fungi</taxon>
        <taxon>Dikarya</taxon>
        <taxon>Basidiomycota</taxon>
        <taxon>Ustilaginomycotina</taxon>
        <taxon>Ustilaginomycetes</taxon>
        <taxon>Ustilaginales</taxon>
        <taxon>Ustilaginaceae</taxon>
        <taxon>Pseudozyma</taxon>
    </lineage>
</organism>
<dbReference type="InterPro" id="IPR006845">
    <property type="entry name" value="Pex_N"/>
</dbReference>
<evidence type="ECO:0000256" key="7">
    <source>
        <dbReference type="ARBA" id="ARBA00022723"/>
    </source>
</evidence>
<dbReference type="EMBL" id="OOIP01000001">
    <property type="protein sequence ID" value="SPO34539.1"/>
    <property type="molecule type" value="Genomic_DNA"/>
</dbReference>
<evidence type="ECO:0000259" key="17">
    <source>
        <dbReference type="Pfam" id="PF04757"/>
    </source>
</evidence>
<keyword evidence="13" id="KW-0576">Peroxisome</keyword>
<keyword evidence="7" id="KW-0479">Metal-binding</keyword>
<keyword evidence="19" id="KW-1185">Reference proteome</keyword>
<accession>A0A5C3ETX7</accession>
<name>A0A5C3ETX7_9BASI</name>
<evidence type="ECO:0000256" key="12">
    <source>
        <dbReference type="ARBA" id="ARBA00023136"/>
    </source>
</evidence>
<evidence type="ECO:0000256" key="15">
    <source>
        <dbReference type="ARBA" id="ARBA00034505"/>
    </source>
</evidence>
<feature type="region of interest" description="Disordered" evidence="16">
    <location>
        <begin position="158"/>
        <end position="181"/>
    </location>
</feature>
<dbReference type="InterPro" id="IPR013083">
    <property type="entry name" value="Znf_RING/FYVE/PHD"/>
</dbReference>
<sequence>MDLLTSVDPTSSSSSDPYHPSFFELAASDQLRDLIKPAARYILAVLAQRNPRHLIRIVNHFDEVYHLVMLGVERHYLSTWGASFAENFYGLKRRRRPALQTTRAQSSSASTSVAIARAEALTRREVRLSLLFAVGLPYVQAKLHDFWERNGGGVDGLDGDDDGLFGDEGQPGGRSRLMEEAPASRRERLHRALLRLFKTSYPYAGALYQLWLLSYNVGYLFDKTPYWRPWFWLMRVDVRRMGGGDGPRRPVLPKRMPPLSQPLRLLSTLLRLSPRLVFESLKYALPLSIFFFKFLEWWYGADNPRRRRGRGSGSGSGAAGGDGDGSGSGPLFGPPSVLQPHPRGILTHWSDRKEAGKAWKHPKVATHLASSSSSEDGEEDAQQTPPPPYTPTATTTGEGGRKLIHNSCPLCGTTPIANPALLPSGYVFCYTCAHDYVERHARCPVTLVPIHEGVDGLRKVLG</sequence>
<evidence type="ECO:0000256" key="4">
    <source>
        <dbReference type="ARBA" id="ARBA00018980"/>
    </source>
</evidence>
<comment type="subunit">
    <text evidence="15">Component of the PEX2-PEX10-PEX12 retrotranslocation channel, composed of PEX2, PEX10 and PEX12.</text>
</comment>
<evidence type="ECO:0000256" key="9">
    <source>
        <dbReference type="ARBA" id="ARBA00022833"/>
    </source>
</evidence>
<evidence type="ECO:0000256" key="5">
    <source>
        <dbReference type="ARBA" id="ARBA00022448"/>
    </source>
</evidence>
<keyword evidence="5" id="KW-0813">Transport</keyword>
<dbReference type="GO" id="GO:0016562">
    <property type="term" value="P:protein import into peroxisome matrix, receptor recycling"/>
    <property type="evidence" value="ECO:0007669"/>
    <property type="project" value="UniProtKB-ARBA"/>
</dbReference>
<comment type="subcellular location">
    <subcellularLocation>
        <location evidence="1">Peroxisome membrane</location>
        <topology evidence="1">Multi-pass membrane protein</topology>
    </subcellularLocation>
</comment>
<keyword evidence="8" id="KW-0863">Zinc-finger</keyword>
<evidence type="ECO:0000256" key="11">
    <source>
        <dbReference type="ARBA" id="ARBA00022989"/>
    </source>
</evidence>
<gene>
    <name evidence="18" type="ORF">PSFLO_00010</name>
</gene>
<comment type="pathway">
    <text evidence="2">Protein modification; protein ubiquitination.</text>
</comment>
<dbReference type="AlphaFoldDB" id="A0A5C3ETX7"/>
<reference evidence="18 19" key="1">
    <citation type="submission" date="2018-03" db="EMBL/GenBank/DDBJ databases">
        <authorList>
            <person name="Guldener U."/>
        </authorList>
    </citation>
    <scope>NUCLEOTIDE SEQUENCE [LARGE SCALE GENOMIC DNA]</scope>
    <source>
        <strain evidence="18 19">DAOM196992</strain>
    </source>
</reference>
<feature type="domain" description="Pex N-terminal" evidence="17">
    <location>
        <begin position="29"/>
        <end position="300"/>
    </location>
</feature>
<dbReference type="Proteomes" id="UP000323386">
    <property type="component" value="Unassembled WGS sequence"/>
</dbReference>
<evidence type="ECO:0000256" key="3">
    <source>
        <dbReference type="ARBA" id="ARBA00008704"/>
    </source>
</evidence>
<dbReference type="Gene3D" id="3.30.40.10">
    <property type="entry name" value="Zinc/RING finger domain, C3HC4 (zinc finger)"/>
    <property type="match status" value="1"/>
</dbReference>
<evidence type="ECO:0000313" key="18">
    <source>
        <dbReference type="EMBL" id="SPO34539.1"/>
    </source>
</evidence>
<dbReference type="CDD" id="cd16451">
    <property type="entry name" value="mRING_PEX12"/>
    <property type="match status" value="1"/>
</dbReference>
<evidence type="ECO:0000256" key="8">
    <source>
        <dbReference type="ARBA" id="ARBA00022771"/>
    </source>
</evidence>
<dbReference type="OrthoDB" id="107372at2759"/>
<evidence type="ECO:0000256" key="1">
    <source>
        <dbReference type="ARBA" id="ARBA00004585"/>
    </source>
</evidence>
<proteinExistence type="inferred from homology"/>
<comment type="similarity">
    <text evidence="3">Belongs to the pex2/pex10/pex12 family.</text>
</comment>
<keyword evidence="12" id="KW-0472">Membrane</keyword>
<dbReference type="GO" id="GO:0004842">
    <property type="term" value="F:ubiquitin-protein transferase activity"/>
    <property type="evidence" value="ECO:0007669"/>
    <property type="project" value="TreeGrafter"/>
</dbReference>
<keyword evidence="11" id="KW-1133">Transmembrane helix</keyword>
<dbReference type="PANTHER" id="PTHR12888:SF0">
    <property type="entry name" value="PEROXISOME ASSEMBLY PROTEIN 12"/>
    <property type="match status" value="1"/>
</dbReference>
<evidence type="ECO:0000256" key="14">
    <source>
        <dbReference type="ARBA" id="ARBA00029692"/>
    </source>
</evidence>
<evidence type="ECO:0000256" key="16">
    <source>
        <dbReference type="SAM" id="MobiDB-lite"/>
    </source>
</evidence>
<evidence type="ECO:0000256" key="10">
    <source>
        <dbReference type="ARBA" id="ARBA00022927"/>
    </source>
</evidence>
<protein>
    <recommendedName>
        <fullName evidence="4">Peroxisome assembly protein 12</fullName>
    </recommendedName>
    <alternativeName>
        <fullName evidence="14">Peroxin-12</fullName>
    </alternativeName>
</protein>
<keyword evidence="10" id="KW-0653">Protein transport</keyword>
<evidence type="ECO:0000256" key="6">
    <source>
        <dbReference type="ARBA" id="ARBA00022692"/>
    </source>
</evidence>
<dbReference type="GO" id="GO:0005778">
    <property type="term" value="C:peroxisomal membrane"/>
    <property type="evidence" value="ECO:0007669"/>
    <property type="project" value="UniProtKB-SubCell"/>
</dbReference>
<evidence type="ECO:0000313" key="19">
    <source>
        <dbReference type="Proteomes" id="UP000323386"/>
    </source>
</evidence>
<feature type="region of interest" description="Disordered" evidence="16">
    <location>
        <begin position="357"/>
        <end position="400"/>
    </location>
</feature>
<dbReference type="PANTHER" id="PTHR12888">
    <property type="entry name" value="PEROXISOME ASSEMBLY PROTEIN 12 PEROXIN-12"/>
    <property type="match status" value="1"/>
</dbReference>